<dbReference type="PRINTS" id="PR00111">
    <property type="entry name" value="ABHYDROLASE"/>
</dbReference>
<reference evidence="2 4" key="1">
    <citation type="journal article" date="2015" name="Genome Announc.">
        <title>Draft Genome of the Euendolithic (true boring) Cyanobacterium Mastigocoleus testarum strain BC008.</title>
        <authorList>
            <person name="Guida B.S."/>
            <person name="Garcia-Pichel F."/>
        </authorList>
    </citation>
    <scope>NUCLEOTIDE SEQUENCE [LARGE SCALE GENOMIC DNA]</scope>
    <source>
        <strain evidence="2 4">BC008</strain>
    </source>
</reference>
<dbReference type="AlphaFoldDB" id="A0A0V7ZNR4"/>
<dbReference type="EMBL" id="LMTZ01000095">
    <property type="protein sequence ID" value="KST66693.1"/>
    <property type="molecule type" value="Genomic_DNA"/>
</dbReference>
<feature type="domain" description="AB hydrolase-1" evidence="1">
    <location>
        <begin position="32"/>
        <end position="282"/>
    </location>
</feature>
<comment type="caution">
    <text evidence="2">The sequence shown here is derived from an EMBL/GenBank/DDBJ whole genome shotgun (WGS) entry which is preliminary data.</text>
</comment>
<dbReference type="EMBL" id="LMTZ01000097">
    <property type="protein sequence ID" value="KST66372.1"/>
    <property type="molecule type" value="Genomic_DNA"/>
</dbReference>
<evidence type="ECO:0000259" key="1">
    <source>
        <dbReference type="Pfam" id="PF00561"/>
    </source>
</evidence>
<dbReference type="InterPro" id="IPR000073">
    <property type="entry name" value="AB_hydrolase_1"/>
</dbReference>
<dbReference type="PANTHER" id="PTHR45763">
    <property type="entry name" value="HYDROLASE, ALPHA/BETA FOLD FAMILY PROTEIN, EXPRESSED-RELATED"/>
    <property type="match status" value="1"/>
</dbReference>
<sequence length="301" mass="34212">MKMPEHKPDTQYVRVDDGRQIAYCEYGDPQGKPVFYFHGTPGSRYEPSFGDRAGKEYGYRIIALDRPGMGRSDYVKNRRLLDWSQDVKEVAKQLGVRRFGVIGASGGGAYTLACSYAIPELLEFSVVMGSWGPVATEPKLWEEMAPLDRFFAKLSKSAPWIFYVPFSFIGYAAKRMSPQGFMKSLESSMSVADKLLAADEELAQFYADDIAEGFRQGVRGPADDAIILYGEWGFRVEEIKIEVHLFHGEEDRFAPYSYAAYFDEKIPQTKLNRYPKEGHLFIVQLFDDVFKQISLRSQTEG</sequence>
<accession>A0A0V7ZNR4</accession>
<evidence type="ECO:0000313" key="2">
    <source>
        <dbReference type="EMBL" id="KST66372.1"/>
    </source>
</evidence>
<dbReference type="SUPFAM" id="SSF53474">
    <property type="entry name" value="alpha/beta-Hydrolases"/>
    <property type="match status" value="1"/>
</dbReference>
<dbReference type="Pfam" id="PF00561">
    <property type="entry name" value="Abhydrolase_1"/>
    <property type="match status" value="1"/>
</dbReference>
<protein>
    <recommendedName>
        <fullName evidence="1">AB hydrolase-1 domain-containing protein</fullName>
    </recommendedName>
</protein>
<dbReference type="OrthoDB" id="9797695at2"/>
<proteinExistence type="predicted"/>
<dbReference type="PANTHER" id="PTHR45763:SF46">
    <property type="entry name" value="AB HYDROLASE-1 DOMAIN-CONTAINING PROTEIN"/>
    <property type="match status" value="1"/>
</dbReference>
<dbReference type="Gene3D" id="3.40.50.1820">
    <property type="entry name" value="alpha/beta hydrolase"/>
    <property type="match status" value="1"/>
</dbReference>
<evidence type="ECO:0000313" key="3">
    <source>
        <dbReference type="EMBL" id="KST66693.1"/>
    </source>
</evidence>
<gene>
    <name evidence="2" type="ORF">BC008_25720</name>
    <name evidence="3" type="ORF">BC008_26245</name>
</gene>
<dbReference type="Proteomes" id="UP000053372">
    <property type="component" value="Unassembled WGS sequence"/>
</dbReference>
<keyword evidence="4" id="KW-1185">Reference proteome</keyword>
<dbReference type="InterPro" id="IPR029058">
    <property type="entry name" value="AB_hydrolase_fold"/>
</dbReference>
<organism evidence="2 4">
    <name type="scientific">Mastigocoleus testarum BC008</name>
    <dbReference type="NCBI Taxonomy" id="371196"/>
    <lineage>
        <taxon>Bacteria</taxon>
        <taxon>Bacillati</taxon>
        <taxon>Cyanobacteriota</taxon>
        <taxon>Cyanophyceae</taxon>
        <taxon>Nostocales</taxon>
        <taxon>Hapalosiphonaceae</taxon>
        <taxon>Mastigocoleus</taxon>
    </lineage>
</organism>
<evidence type="ECO:0000313" key="4">
    <source>
        <dbReference type="Proteomes" id="UP000053372"/>
    </source>
</evidence>
<name>A0A0V7ZNR4_9CYAN</name>